<keyword evidence="7" id="KW-0472">Membrane</keyword>
<protein>
    <recommendedName>
        <fullName evidence="2">histidine kinase</fullName>
        <ecNumber evidence="2">2.7.13.3</ecNumber>
    </recommendedName>
</protein>
<keyword evidence="5" id="KW-0418">Kinase</keyword>
<dbReference type="RefSeq" id="WP_320506305.1">
    <property type="nucleotide sequence ID" value="NZ_JAXCLW010000001.1"/>
</dbReference>
<gene>
    <name evidence="9" type="ORF">SMD27_00100</name>
</gene>
<feature type="domain" description="Histidine kinase" evidence="8">
    <location>
        <begin position="277"/>
        <end position="505"/>
    </location>
</feature>
<keyword evidence="7" id="KW-1133">Transmembrane helix</keyword>
<dbReference type="InterPro" id="IPR003594">
    <property type="entry name" value="HATPase_dom"/>
</dbReference>
<evidence type="ECO:0000256" key="7">
    <source>
        <dbReference type="SAM" id="Phobius"/>
    </source>
</evidence>
<evidence type="ECO:0000256" key="6">
    <source>
        <dbReference type="ARBA" id="ARBA00022840"/>
    </source>
</evidence>
<keyword evidence="3" id="KW-0808">Transferase</keyword>
<evidence type="ECO:0000256" key="5">
    <source>
        <dbReference type="ARBA" id="ARBA00022777"/>
    </source>
</evidence>
<dbReference type="PROSITE" id="PS50109">
    <property type="entry name" value="HIS_KIN"/>
    <property type="match status" value="1"/>
</dbReference>
<dbReference type="CDD" id="cd00075">
    <property type="entry name" value="HATPase"/>
    <property type="match status" value="1"/>
</dbReference>
<keyword evidence="7" id="KW-0812">Transmembrane</keyword>
<evidence type="ECO:0000256" key="4">
    <source>
        <dbReference type="ARBA" id="ARBA00022741"/>
    </source>
</evidence>
<accession>A0ABU5E4Z2</accession>
<feature type="transmembrane region" description="Helical" evidence="7">
    <location>
        <begin position="199"/>
        <end position="220"/>
    </location>
</feature>
<dbReference type="InterPro" id="IPR004358">
    <property type="entry name" value="Sig_transdc_His_kin-like_C"/>
</dbReference>
<dbReference type="InterPro" id="IPR036890">
    <property type="entry name" value="HATPase_C_sf"/>
</dbReference>
<organism evidence="9 10">
    <name type="scientific">Dongia soli</name>
    <dbReference type="NCBI Taxonomy" id="600628"/>
    <lineage>
        <taxon>Bacteria</taxon>
        <taxon>Pseudomonadati</taxon>
        <taxon>Pseudomonadota</taxon>
        <taxon>Alphaproteobacteria</taxon>
        <taxon>Rhodospirillales</taxon>
        <taxon>Dongiaceae</taxon>
        <taxon>Dongia</taxon>
    </lineage>
</organism>
<evidence type="ECO:0000256" key="1">
    <source>
        <dbReference type="ARBA" id="ARBA00000085"/>
    </source>
</evidence>
<comment type="catalytic activity">
    <reaction evidence="1">
        <text>ATP + protein L-histidine = ADP + protein N-phospho-L-histidine.</text>
        <dbReference type="EC" id="2.7.13.3"/>
    </reaction>
</comment>
<dbReference type="Proteomes" id="UP001279642">
    <property type="component" value="Unassembled WGS sequence"/>
</dbReference>
<dbReference type="SMART" id="SM00387">
    <property type="entry name" value="HATPase_c"/>
    <property type="match status" value="1"/>
</dbReference>
<comment type="caution">
    <text evidence="9">The sequence shown here is derived from an EMBL/GenBank/DDBJ whole genome shotgun (WGS) entry which is preliminary data.</text>
</comment>
<dbReference type="EMBL" id="JAXCLW010000001">
    <property type="protein sequence ID" value="MDY0881231.1"/>
    <property type="molecule type" value="Genomic_DNA"/>
</dbReference>
<evidence type="ECO:0000313" key="10">
    <source>
        <dbReference type="Proteomes" id="UP001279642"/>
    </source>
</evidence>
<dbReference type="EC" id="2.7.13.3" evidence="2"/>
<dbReference type="InterPro" id="IPR005467">
    <property type="entry name" value="His_kinase_dom"/>
</dbReference>
<dbReference type="Gene3D" id="1.10.287.130">
    <property type="match status" value="1"/>
</dbReference>
<dbReference type="PANTHER" id="PTHR44936">
    <property type="entry name" value="SENSOR PROTEIN CREC"/>
    <property type="match status" value="1"/>
</dbReference>
<evidence type="ECO:0000256" key="3">
    <source>
        <dbReference type="ARBA" id="ARBA00022679"/>
    </source>
</evidence>
<keyword evidence="10" id="KW-1185">Reference proteome</keyword>
<dbReference type="Gene3D" id="3.30.565.10">
    <property type="entry name" value="Histidine kinase-like ATPase, C-terminal domain"/>
    <property type="match status" value="1"/>
</dbReference>
<evidence type="ECO:0000313" key="9">
    <source>
        <dbReference type="EMBL" id="MDY0881231.1"/>
    </source>
</evidence>
<feature type="transmembrane region" description="Helical" evidence="7">
    <location>
        <begin position="12"/>
        <end position="32"/>
    </location>
</feature>
<dbReference type="SUPFAM" id="SSF55874">
    <property type="entry name" value="ATPase domain of HSP90 chaperone/DNA topoisomerase II/histidine kinase"/>
    <property type="match status" value="1"/>
</dbReference>
<dbReference type="InterPro" id="IPR050980">
    <property type="entry name" value="2C_sensor_his_kinase"/>
</dbReference>
<sequence length="508" mass="54939">MHRVLRLFGGSLTAKLLLLAIVFLVVPAILYGRFENADRERQELLLRNLQIQGRLVAQSLETGLRSLGPKAVVEAAKVVDELGRGELRIKLLLRPTGQGDSFYYVASSPHVDAGYLKAEQQSLTDTGVLSHVEQSCGGNQPLSTQFTTPSGQIELLTSITPFYTDLGCWAVITAYAQSDLAGASLTQPFAQTPAVRLAALFYGLIAVLFLILGGTMWLSLRRFADLARQIRRGRTPVGRSFAEASPVPELASVAGEFDRLVATLHASARSIRDAAEENAHAFKAPLAAIAQSLEPLRRLTENEPRGQHAVQVIDRAITRLDGLVAAARRVDETIAELMNAPRQAVDLSALLQNMTRGFNDSQGTLPAHQRVRVEVTASQRVRVAGTEEAIETVVENLLDNAISFSPAGATVRVQLQSKGGVARMTIEDQGPGVAQEDLERIFERHFSHRSESPAFVNGEVLGSDTHFGIGLAIVRRNVELMDGSVIAENRAEGGLKVTVRLPVAAPTS</sequence>
<evidence type="ECO:0000259" key="8">
    <source>
        <dbReference type="PROSITE" id="PS50109"/>
    </source>
</evidence>
<name>A0ABU5E4Z2_9PROT</name>
<proteinExistence type="predicted"/>
<reference evidence="9 10" key="1">
    <citation type="journal article" date="2016" name="Antonie Van Leeuwenhoek">
        <title>Dongia soli sp. nov., isolated from soil from Dokdo, Korea.</title>
        <authorList>
            <person name="Kim D.U."/>
            <person name="Lee H."/>
            <person name="Kim H."/>
            <person name="Kim S.G."/>
            <person name="Ka J.O."/>
        </authorList>
    </citation>
    <scope>NUCLEOTIDE SEQUENCE [LARGE SCALE GENOMIC DNA]</scope>
    <source>
        <strain evidence="9 10">D78</strain>
    </source>
</reference>
<evidence type="ECO:0000256" key="2">
    <source>
        <dbReference type="ARBA" id="ARBA00012438"/>
    </source>
</evidence>
<dbReference type="PRINTS" id="PR00344">
    <property type="entry name" value="BCTRLSENSOR"/>
</dbReference>
<keyword evidence="6 9" id="KW-0067">ATP-binding</keyword>
<dbReference type="GO" id="GO:0005524">
    <property type="term" value="F:ATP binding"/>
    <property type="evidence" value="ECO:0007669"/>
    <property type="project" value="UniProtKB-KW"/>
</dbReference>
<keyword evidence="4" id="KW-0547">Nucleotide-binding</keyword>
<dbReference type="Pfam" id="PF02518">
    <property type="entry name" value="HATPase_c"/>
    <property type="match status" value="1"/>
</dbReference>
<dbReference type="PANTHER" id="PTHR44936:SF10">
    <property type="entry name" value="SENSOR PROTEIN RSTB"/>
    <property type="match status" value="1"/>
</dbReference>